<feature type="transmembrane region" description="Helical" evidence="1">
    <location>
        <begin position="303"/>
        <end position="325"/>
    </location>
</feature>
<keyword evidence="1" id="KW-0472">Membrane</keyword>
<evidence type="ECO:0008006" key="3">
    <source>
        <dbReference type="Google" id="ProtNLM"/>
    </source>
</evidence>
<feature type="transmembrane region" description="Helical" evidence="1">
    <location>
        <begin position="226"/>
        <end position="248"/>
    </location>
</feature>
<feature type="transmembrane region" description="Helical" evidence="1">
    <location>
        <begin position="84"/>
        <end position="105"/>
    </location>
</feature>
<feature type="transmembrane region" description="Helical" evidence="1">
    <location>
        <begin position="156"/>
        <end position="173"/>
    </location>
</feature>
<sequence length="719" mass="81905">MDSTKKNNTNKTSFYISTFVMIILGIISIILLYTEGKNVGQTSSPSSSFTSGNTFLLIAGVFTLAILVFLYVKYPDFFQSVLSAFTGSYYLIFVVLYLVFFIILYQNILTPEQVNSYAYFLLPLTVVFAVILFFLSVKETVGDFLNTNRTTDRIKYSILYFCLIIFLSLLYFFDPNQYISTYLGPYLVISILLAIFGFLYLLTLMSFPNNSNNNAEFLSRFNPYTIINVCIFLLFLILLTVGLVSYPGGFLNSSDYTKSTTFVILIFIFIAWITSFILSLFPSEIAGLTGEATKSSISDYGSIFQKILLLLFGLSFSSLLIYWLVVNIQSLSTSSGIVSFLLNLFIILIILGLTFKIFSSTSFYQNSPLLRLIVNTLLYIPCIFVSIVDKLSFLFGIASKYSPKPTKDSNLPKMKITDENTASYLVYLVLLLVASGIYLIYPYIEKKVTSQGGLLLVNQPVYLNQETNLASYQTLNQTSTIDLNDENNPMQFNYHYAISMWVFFDSTNPSSLSQYMSILNYGNKPNIMFNPVDNTLIFTLQFSDNDAETQVVYTFKDVLLQKWNHILVNYSGNIFDIFINGELKKSVVKTIPYQKLDVLQIGSNNGIQGGICNVNYFNKSIHANQVKNLYQFFKDKTPPTHSSSPDTIINILEQVPNIVNNKPIEISKNETYLNSLENAMTDISKNKEDIKNEISIDKIYYNKNNYISWDWYFKNNNYE</sequence>
<dbReference type="AlphaFoldDB" id="A0A6C0LCK4"/>
<keyword evidence="1" id="KW-1133">Transmembrane helix</keyword>
<accession>A0A6C0LCK4</accession>
<feature type="transmembrane region" description="Helical" evidence="1">
    <location>
        <begin position="378"/>
        <end position="401"/>
    </location>
</feature>
<evidence type="ECO:0000313" key="2">
    <source>
        <dbReference type="EMBL" id="QHU28323.1"/>
    </source>
</evidence>
<organism evidence="2">
    <name type="scientific">viral metagenome</name>
    <dbReference type="NCBI Taxonomy" id="1070528"/>
    <lineage>
        <taxon>unclassified sequences</taxon>
        <taxon>metagenomes</taxon>
        <taxon>organismal metagenomes</taxon>
    </lineage>
</organism>
<name>A0A6C0LCK4_9ZZZZ</name>
<feature type="transmembrane region" description="Helical" evidence="1">
    <location>
        <begin position="421"/>
        <end position="441"/>
    </location>
</feature>
<feature type="transmembrane region" description="Helical" evidence="1">
    <location>
        <begin position="12"/>
        <end position="34"/>
    </location>
</feature>
<feature type="transmembrane region" description="Helical" evidence="1">
    <location>
        <begin position="117"/>
        <end position="135"/>
    </location>
</feature>
<dbReference type="Pfam" id="PF13385">
    <property type="entry name" value="Laminin_G_3"/>
    <property type="match status" value="1"/>
</dbReference>
<protein>
    <recommendedName>
        <fullName evidence="3">LamG-like jellyroll fold domain-containing protein</fullName>
    </recommendedName>
</protein>
<dbReference type="InterPro" id="IPR013320">
    <property type="entry name" value="ConA-like_dom_sf"/>
</dbReference>
<keyword evidence="1" id="KW-0812">Transmembrane</keyword>
<dbReference type="SUPFAM" id="SSF49899">
    <property type="entry name" value="Concanavalin A-like lectins/glucanases"/>
    <property type="match status" value="1"/>
</dbReference>
<feature type="transmembrane region" description="Helical" evidence="1">
    <location>
        <begin position="185"/>
        <end position="205"/>
    </location>
</feature>
<feature type="transmembrane region" description="Helical" evidence="1">
    <location>
        <begin position="260"/>
        <end position="282"/>
    </location>
</feature>
<evidence type="ECO:0000256" key="1">
    <source>
        <dbReference type="SAM" id="Phobius"/>
    </source>
</evidence>
<reference evidence="2" key="1">
    <citation type="journal article" date="2020" name="Nature">
        <title>Giant virus diversity and host interactions through global metagenomics.</title>
        <authorList>
            <person name="Schulz F."/>
            <person name="Roux S."/>
            <person name="Paez-Espino D."/>
            <person name="Jungbluth S."/>
            <person name="Walsh D.A."/>
            <person name="Denef V.J."/>
            <person name="McMahon K.D."/>
            <person name="Konstantinidis K.T."/>
            <person name="Eloe-Fadrosh E.A."/>
            <person name="Kyrpides N.C."/>
            <person name="Woyke T."/>
        </authorList>
    </citation>
    <scope>NUCLEOTIDE SEQUENCE</scope>
    <source>
        <strain evidence="2">GVMAG-M-3300027770-73</strain>
    </source>
</reference>
<dbReference type="Gene3D" id="2.60.120.200">
    <property type="match status" value="1"/>
</dbReference>
<dbReference type="EMBL" id="MN740471">
    <property type="protein sequence ID" value="QHU28323.1"/>
    <property type="molecule type" value="Genomic_DNA"/>
</dbReference>
<proteinExistence type="predicted"/>
<feature type="transmembrane region" description="Helical" evidence="1">
    <location>
        <begin position="337"/>
        <end position="358"/>
    </location>
</feature>
<feature type="transmembrane region" description="Helical" evidence="1">
    <location>
        <begin position="54"/>
        <end position="72"/>
    </location>
</feature>